<dbReference type="PANTHER" id="PTHR38664">
    <property type="entry name" value="SLR0058 PROTEIN"/>
    <property type="match status" value="1"/>
</dbReference>
<gene>
    <name evidence="2" type="ORF">CH333_09635</name>
</gene>
<sequence>MRGPIEKAFLMGLGSLSLARERAEKTIEELVKKGESAKEKRPEFVKRLLDRGKASRAEIKEIAEKTVTKVMGKLNVPTKTDIDAFMKKIEKLTKK</sequence>
<dbReference type="InterPro" id="IPR008769">
    <property type="entry name" value="PhaF_PhaI"/>
</dbReference>
<organism evidence="2 3">
    <name type="scientific">candidate division WOR-3 bacterium JGI_Cruoil_03_44_89</name>
    <dbReference type="NCBI Taxonomy" id="1973748"/>
    <lineage>
        <taxon>Bacteria</taxon>
        <taxon>Bacteria division WOR-3</taxon>
    </lineage>
</organism>
<dbReference type="EMBL" id="NOZQ01000212">
    <property type="protein sequence ID" value="OYD13864.1"/>
    <property type="molecule type" value="Genomic_DNA"/>
</dbReference>
<accession>A0A235BNS7</accession>
<evidence type="ECO:0000256" key="1">
    <source>
        <dbReference type="SAM" id="Coils"/>
    </source>
</evidence>
<dbReference type="Proteomes" id="UP000215215">
    <property type="component" value="Unassembled WGS sequence"/>
</dbReference>
<proteinExistence type="predicted"/>
<evidence type="ECO:0008006" key="4">
    <source>
        <dbReference type="Google" id="ProtNLM"/>
    </source>
</evidence>
<protein>
    <recommendedName>
        <fullName evidence="4">Polyhydroxyalkanoate synthesis regulator</fullName>
    </recommendedName>
</protein>
<keyword evidence="1" id="KW-0175">Coiled coil</keyword>
<dbReference type="Pfam" id="PF05597">
    <property type="entry name" value="Phasin"/>
    <property type="match status" value="1"/>
</dbReference>
<reference evidence="2 3" key="1">
    <citation type="submission" date="2017-07" db="EMBL/GenBank/DDBJ databases">
        <title>Recovery of genomes from metagenomes via a dereplication, aggregation, and scoring strategy.</title>
        <authorList>
            <person name="Sieber C.M."/>
            <person name="Probst A.J."/>
            <person name="Sharrar A."/>
            <person name="Thomas B.C."/>
            <person name="Hess M."/>
            <person name="Tringe S.G."/>
            <person name="Banfield J.F."/>
        </authorList>
    </citation>
    <scope>NUCLEOTIDE SEQUENCE [LARGE SCALE GENOMIC DNA]</scope>
    <source>
        <strain evidence="2">JGI_Cruoil_03_44_89</strain>
    </source>
</reference>
<dbReference type="PANTHER" id="PTHR38664:SF1">
    <property type="entry name" value="SLR0058 PROTEIN"/>
    <property type="match status" value="1"/>
</dbReference>
<name>A0A235BNS7_UNCW3</name>
<feature type="coiled-coil region" evidence="1">
    <location>
        <begin position="13"/>
        <end position="40"/>
    </location>
</feature>
<evidence type="ECO:0000313" key="3">
    <source>
        <dbReference type="Proteomes" id="UP000215215"/>
    </source>
</evidence>
<comment type="caution">
    <text evidence="2">The sequence shown here is derived from an EMBL/GenBank/DDBJ whole genome shotgun (WGS) entry which is preliminary data.</text>
</comment>
<evidence type="ECO:0000313" key="2">
    <source>
        <dbReference type="EMBL" id="OYD13864.1"/>
    </source>
</evidence>
<dbReference type="AlphaFoldDB" id="A0A235BNS7"/>